<protein>
    <submittedName>
        <fullName evidence="4">Unannotated protein</fullName>
    </submittedName>
</protein>
<dbReference type="HAMAP" id="MF_00272">
    <property type="entry name" value="GcvH"/>
    <property type="match status" value="1"/>
</dbReference>
<dbReference type="InterPro" id="IPR003016">
    <property type="entry name" value="2-oxoA_DH_lipoyl-BS"/>
</dbReference>
<dbReference type="GO" id="GO:0005829">
    <property type="term" value="C:cytosol"/>
    <property type="evidence" value="ECO:0007669"/>
    <property type="project" value="TreeGrafter"/>
</dbReference>
<gene>
    <name evidence="4" type="ORF">UFOPK3610_00222</name>
</gene>
<dbReference type="InterPro" id="IPR017453">
    <property type="entry name" value="GCV_H_sub"/>
</dbReference>
<feature type="domain" description="Lipoyl-binding" evidence="3">
    <location>
        <begin position="21"/>
        <end position="103"/>
    </location>
</feature>
<name>A0A6J7GHH7_9ZZZZ</name>
<dbReference type="InterPro" id="IPR011053">
    <property type="entry name" value="Single_hybrid_motif"/>
</dbReference>
<dbReference type="CDD" id="cd06848">
    <property type="entry name" value="GCS_H"/>
    <property type="match status" value="1"/>
</dbReference>
<dbReference type="GO" id="GO:0005960">
    <property type="term" value="C:glycine cleavage complex"/>
    <property type="evidence" value="ECO:0007669"/>
    <property type="project" value="InterPro"/>
</dbReference>
<dbReference type="AlphaFoldDB" id="A0A6J7GHH7"/>
<organism evidence="4">
    <name type="scientific">freshwater metagenome</name>
    <dbReference type="NCBI Taxonomy" id="449393"/>
    <lineage>
        <taxon>unclassified sequences</taxon>
        <taxon>metagenomes</taxon>
        <taxon>ecological metagenomes</taxon>
    </lineage>
</organism>
<evidence type="ECO:0000256" key="1">
    <source>
        <dbReference type="ARBA" id="ARBA00009249"/>
    </source>
</evidence>
<evidence type="ECO:0000313" key="4">
    <source>
        <dbReference type="EMBL" id="CAB4902799.1"/>
    </source>
</evidence>
<accession>A0A6J7GHH7</accession>
<dbReference type="NCBIfam" id="TIGR00527">
    <property type="entry name" value="gcvH"/>
    <property type="match status" value="1"/>
</dbReference>
<dbReference type="PANTHER" id="PTHR11715:SF3">
    <property type="entry name" value="GLYCINE CLEAVAGE SYSTEM H PROTEIN-RELATED"/>
    <property type="match status" value="1"/>
</dbReference>
<dbReference type="EMBL" id="CAFBMR010000004">
    <property type="protein sequence ID" value="CAB4902799.1"/>
    <property type="molecule type" value="Genomic_DNA"/>
</dbReference>
<dbReference type="Pfam" id="PF01597">
    <property type="entry name" value="GCV_H"/>
    <property type="match status" value="1"/>
</dbReference>
<dbReference type="NCBIfam" id="NF002270">
    <property type="entry name" value="PRK01202.1"/>
    <property type="match status" value="1"/>
</dbReference>
<reference evidence="4" key="1">
    <citation type="submission" date="2020-05" db="EMBL/GenBank/DDBJ databases">
        <authorList>
            <person name="Chiriac C."/>
            <person name="Salcher M."/>
            <person name="Ghai R."/>
            <person name="Kavagutti S V."/>
        </authorList>
    </citation>
    <scope>NUCLEOTIDE SEQUENCE</scope>
</reference>
<dbReference type="Gene3D" id="2.40.50.100">
    <property type="match status" value="1"/>
</dbReference>
<sequence>MVPEDLKYSTEHEWVRVEGEIASFGITHFAQESLGDIVFVSLPKVGTSLSAGDVCGEVESTKSVSDIYSPVSGVVLRVNTDLDSAPETVNSDPYNAGWMVEVSLANGASGLLSAIEYSQFLDGGV</sequence>
<proteinExistence type="inferred from homology"/>
<dbReference type="InterPro" id="IPR033753">
    <property type="entry name" value="GCV_H/Fam206"/>
</dbReference>
<evidence type="ECO:0000256" key="2">
    <source>
        <dbReference type="ARBA" id="ARBA00022823"/>
    </source>
</evidence>
<keyword evidence="2" id="KW-0450">Lipoyl</keyword>
<dbReference type="InterPro" id="IPR002930">
    <property type="entry name" value="GCV_H"/>
</dbReference>
<dbReference type="GO" id="GO:0019464">
    <property type="term" value="P:glycine decarboxylation via glycine cleavage system"/>
    <property type="evidence" value="ECO:0007669"/>
    <property type="project" value="InterPro"/>
</dbReference>
<dbReference type="GO" id="GO:0009249">
    <property type="term" value="P:protein lipoylation"/>
    <property type="evidence" value="ECO:0007669"/>
    <property type="project" value="TreeGrafter"/>
</dbReference>
<dbReference type="PANTHER" id="PTHR11715">
    <property type="entry name" value="GLYCINE CLEAVAGE SYSTEM H PROTEIN"/>
    <property type="match status" value="1"/>
</dbReference>
<dbReference type="InterPro" id="IPR000089">
    <property type="entry name" value="Biotin_lipoyl"/>
</dbReference>
<evidence type="ECO:0000259" key="3">
    <source>
        <dbReference type="PROSITE" id="PS50968"/>
    </source>
</evidence>
<dbReference type="PROSITE" id="PS50968">
    <property type="entry name" value="BIOTINYL_LIPOYL"/>
    <property type="match status" value="1"/>
</dbReference>
<comment type="similarity">
    <text evidence="1">Belongs to the GcvH family.</text>
</comment>
<dbReference type="SUPFAM" id="SSF51230">
    <property type="entry name" value="Single hybrid motif"/>
    <property type="match status" value="1"/>
</dbReference>
<dbReference type="PROSITE" id="PS00189">
    <property type="entry name" value="LIPOYL"/>
    <property type="match status" value="1"/>
</dbReference>